<evidence type="ECO:0000256" key="1">
    <source>
        <dbReference type="SAM" id="MobiDB-lite"/>
    </source>
</evidence>
<name>A0A1X2I6P2_9FUNG</name>
<dbReference type="STRING" id="90262.A0A1X2I6P2"/>
<keyword evidence="4" id="KW-1185">Reference proteome</keyword>
<evidence type="ECO:0000313" key="4">
    <source>
        <dbReference type="Proteomes" id="UP000193560"/>
    </source>
</evidence>
<organism evidence="3 4">
    <name type="scientific">Absidia repens</name>
    <dbReference type="NCBI Taxonomy" id="90262"/>
    <lineage>
        <taxon>Eukaryota</taxon>
        <taxon>Fungi</taxon>
        <taxon>Fungi incertae sedis</taxon>
        <taxon>Mucoromycota</taxon>
        <taxon>Mucoromycotina</taxon>
        <taxon>Mucoromycetes</taxon>
        <taxon>Mucorales</taxon>
        <taxon>Cunninghamellaceae</taxon>
        <taxon>Absidia</taxon>
    </lineage>
</organism>
<sequence>MRKNLPKHNSSALAMMGPYLVQHHDRVYWITMCYCDKNSVHASCLSSLLLNTNTSNSLERGQKPLQPRQNFLTCPSCHYYYRTGWRVGWVRLMVCCVHLLSLASVVGLVYGLSSLGRSLDQLGLGNEMGTKLDGDENWQDHEMQAIADWLNLVHLVTALAGEALLGLVYVVGVCGIIGADRTVQMIYAILYLDLTPILSSASKRNDDDHDLQQQDPPPRTPPTTTNTTTTTTASSTTSSTITWFHYGILWFALVCFGLIFGTWLLFYSWVWACLFHFLCRRILNVRKPIHDLPSTSSTST</sequence>
<evidence type="ECO:0000313" key="3">
    <source>
        <dbReference type="EMBL" id="ORZ10512.1"/>
    </source>
</evidence>
<protein>
    <submittedName>
        <fullName evidence="3">Uncharacterized protein</fullName>
    </submittedName>
</protein>
<feature type="non-terminal residue" evidence="3">
    <location>
        <position position="300"/>
    </location>
</feature>
<dbReference type="Proteomes" id="UP000193560">
    <property type="component" value="Unassembled WGS sequence"/>
</dbReference>
<feature type="transmembrane region" description="Helical" evidence="2">
    <location>
        <begin position="152"/>
        <end position="178"/>
    </location>
</feature>
<keyword evidence="2" id="KW-0812">Transmembrane</keyword>
<feature type="compositionally biased region" description="Low complexity" evidence="1">
    <location>
        <begin position="222"/>
        <end position="234"/>
    </location>
</feature>
<accession>A0A1X2I6P2</accession>
<feature type="transmembrane region" description="Helical" evidence="2">
    <location>
        <begin position="89"/>
        <end position="112"/>
    </location>
</feature>
<keyword evidence="2" id="KW-0472">Membrane</keyword>
<dbReference type="AlphaFoldDB" id="A0A1X2I6P2"/>
<proteinExistence type="predicted"/>
<feature type="transmembrane region" description="Helical" evidence="2">
    <location>
        <begin position="248"/>
        <end position="278"/>
    </location>
</feature>
<evidence type="ECO:0000256" key="2">
    <source>
        <dbReference type="SAM" id="Phobius"/>
    </source>
</evidence>
<dbReference type="EMBL" id="MCGE01000024">
    <property type="protein sequence ID" value="ORZ10512.1"/>
    <property type="molecule type" value="Genomic_DNA"/>
</dbReference>
<keyword evidence="2" id="KW-1133">Transmembrane helix</keyword>
<feature type="region of interest" description="Disordered" evidence="1">
    <location>
        <begin position="203"/>
        <end position="234"/>
    </location>
</feature>
<feature type="compositionally biased region" description="Basic and acidic residues" evidence="1">
    <location>
        <begin position="203"/>
        <end position="212"/>
    </location>
</feature>
<comment type="caution">
    <text evidence="3">The sequence shown here is derived from an EMBL/GenBank/DDBJ whole genome shotgun (WGS) entry which is preliminary data.</text>
</comment>
<gene>
    <name evidence="3" type="ORF">BCR42DRAFT_422534</name>
</gene>
<dbReference type="OrthoDB" id="2286520at2759"/>
<reference evidence="3 4" key="1">
    <citation type="submission" date="2016-07" db="EMBL/GenBank/DDBJ databases">
        <title>Pervasive Adenine N6-methylation of Active Genes in Fungi.</title>
        <authorList>
            <consortium name="DOE Joint Genome Institute"/>
            <person name="Mondo S.J."/>
            <person name="Dannebaum R.O."/>
            <person name="Kuo R.C."/>
            <person name="Labutti K."/>
            <person name="Haridas S."/>
            <person name="Kuo A."/>
            <person name="Salamov A."/>
            <person name="Ahrendt S.R."/>
            <person name="Lipzen A."/>
            <person name="Sullivan W."/>
            <person name="Andreopoulos W.B."/>
            <person name="Clum A."/>
            <person name="Lindquist E."/>
            <person name="Daum C."/>
            <person name="Ramamoorthy G.K."/>
            <person name="Gryganskyi A."/>
            <person name="Culley D."/>
            <person name="Magnuson J.K."/>
            <person name="James T.Y."/>
            <person name="O'Malley M.A."/>
            <person name="Stajich J.E."/>
            <person name="Spatafora J.W."/>
            <person name="Visel A."/>
            <person name="Grigoriev I.V."/>
        </authorList>
    </citation>
    <scope>NUCLEOTIDE SEQUENCE [LARGE SCALE GENOMIC DNA]</scope>
    <source>
        <strain evidence="3 4">NRRL 1336</strain>
    </source>
</reference>